<name>A0A498J7A6_MALDO</name>
<dbReference type="GO" id="GO:0003676">
    <property type="term" value="F:nucleic acid binding"/>
    <property type="evidence" value="ECO:0007669"/>
    <property type="project" value="InterPro"/>
</dbReference>
<dbReference type="AlphaFoldDB" id="A0A498J7A6"/>
<dbReference type="InterPro" id="IPR002156">
    <property type="entry name" value="RNaseH_domain"/>
</dbReference>
<accession>A0A498J7A6</accession>
<gene>
    <name evidence="3" type="ORF">DVH24_035321</name>
</gene>
<feature type="domain" description="RNase H type-1" evidence="2">
    <location>
        <begin position="6"/>
        <end position="63"/>
    </location>
</feature>
<keyword evidence="1" id="KW-1133">Transmembrane helix</keyword>
<comment type="caution">
    <text evidence="3">The sequence shown here is derived from an EMBL/GenBank/DDBJ whole genome shotgun (WGS) entry which is preliminary data.</text>
</comment>
<keyword evidence="4" id="KW-1185">Reference proteome</keyword>
<evidence type="ECO:0000259" key="2">
    <source>
        <dbReference type="Pfam" id="PF13456"/>
    </source>
</evidence>
<evidence type="ECO:0000313" key="4">
    <source>
        <dbReference type="Proteomes" id="UP000290289"/>
    </source>
</evidence>
<proteinExistence type="predicted"/>
<dbReference type="GO" id="GO:0004523">
    <property type="term" value="F:RNA-DNA hybrid ribonuclease activity"/>
    <property type="evidence" value="ECO:0007669"/>
    <property type="project" value="InterPro"/>
</dbReference>
<feature type="transmembrane region" description="Helical" evidence="1">
    <location>
        <begin position="20"/>
        <end position="41"/>
    </location>
</feature>
<keyword evidence="1" id="KW-0472">Membrane</keyword>
<evidence type="ECO:0000256" key="1">
    <source>
        <dbReference type="SAM" id="Phobius"/>
    </source>
</evidence>
<dbReference type="Proteomes" id="UP000290289">
    <property type="component" value="Chromosome 9"/>
</dbReference>
<sequence length="67" mass="6910">MFGGDNAAAGFVARDGIGQLIIAGALNLGEVTILVAKALALMEALKCAKQKGFLWICMEGDSKLDAV</sequence>
<organism evidence="3 4">
    <name type="scientific">Malus domestica</name>
    <name type="common">Apple</name>
    <name type="synonym">Pyrus malus</name>
    <dbReference type="NCBI Taxonomy" id="3750"/>
    <lineage>
        <taxon>Eukaryota</taxon>
        <taxon>Viridiplantae</taxon>
        <taxon>Streptophyta</taxon>
        <taxon>Embryophyta</taxon>
        <taxon>Tracheophyta</taxon>
        <taxon>Spermatophyta</taxon>
        <taxon>Magnoliopsida</taxon>
        <taxon>eudicotyledons</taxon>
        <taxon>Gunneridae</taxon>
        <taxon>Pentapetalae</taxon>
        <taxon>rosids</taxon>
        <taxon>fabids</taxon>
        <taxon>Rosales</taxon>
        <taxon>Rosaceae</taxon>
        <taxon>Amygdaloideae</taxon>
        <taxon>Maleae</taxon>
        <taxon>Malus</taxon>
    </lineage>
</organism>
<evidence type="ECO:0000313" key="3">
    <source>
        <dbReference type="EMBL" id="RXH90557.1"/>
    </source>
</evidence>
<dbReference type="Pfam" id="PF13456">
    <property type="entry name" value="RVT_3"/>
    <property type="match status" value="1"/>
</dbReference>
<reference evidence="3 4" key="1">
    <citation type="submission" date="2018-10" db="EMBL/GenBank/DDBJ databases">
        <title>A high-quality apple genome assembly.</title>
        <authorList>
            <person name="Hu J."/>
        </authorList>
    </citation>
    <scope>NUCLEOTIDE SEQUENCE [LARGE SCALE GENOMIC DNA]</scope>
    <source>
        <strain evidence="4">cv. HFTH1</strain>
        <tissue evidence="3">Young leaf</tissue>
    </source>
</reference>
<protein>
    <recommendedName>
        <fullName evidence="2">RNase H type-1 domain-containing protein</fullName>
    </recommendedName>
</protein>
<keyword evidence="1" id="KW-0812">Transmembrane</keyword>
<dbReference type="InterPro" id="IPR036397">
    <property type="entry name" value="RNaseH_sf"/>
</dbReference>
<dbReference type="EMBL" id="RDQH01000335">
    <property type="protein sequence ID" value="RXH90557.1"/>
    <property type="molecule type" value="Genomic_DNA"/>
</dbReference>
<dbReference type="Gene3D" id="3.30.420.10">
    <property type="entry name" value="Ribonuclease H-like superfamily/Ribonuclease H"/>
    <property type="match status" value="1"/>
</dbReference>